<proteinExistence type="predicted"/>
<evidence type="ECO:0008006" key="3">
    <source>
        <dbReference type="Google" id="ProtNLM"/>
    </source>
</evidence>
<dbReference type="Gene3D" id="3.60.10.10">
    <property type="entry name" value="Endonuclease/exonuclease/phosphatase"/>
    <property type="match status" value="1"/>
</dbReference>
<dbReference type="InterPro" id="IPR036691">
    <property type="entry name" value="Endo/exonu/phosph_ase_sf"/>
</dbReference>
<dbReference type="EMBL" id="JACEEZ010024413">
    <property type="protein sequence ID" value="KAG0710222.1"/>
    <property type="molecule type" value="Genomic_DNA"/>
</dbReference>
<name>A0A8J5CJT1_CHIOP</name>
<evidence type="ECO:0000313" key="2">
    <source>
        <dbReference type="Proteomes" id="UP000770661"/>
    </source>
</evidence>
<organism evidence="1 2">
    <name type="scientific">Chionoecetes opilio</name>
    <name type="common">Atlantic snow crab</name>
    <name type="synonym">Cancer opilio</name>
    <dbReference type="NCBI Taxonomy" id="41210"/>
    <lineage>
        <taxon>Eukaryota</taxon>
        <taxon>Metazoa</taxon>
        <taxon>Ecdysozoa</taxon>
        <taxon>Arthropoda</taxon>
        <taxon>Crustacea</taxon>
        <taxon>Multicrustacea</taxon>
        <taxon>Malacostraca</taxon>
        <taxon>Eumalacostraca</taxon>
        <taxon>Eucarida</taxon>
        <taxon>Decapoda</taxon>
        <taxon>Pleocyemata</taxon>
        <taxon>Brachyura</taxon>
        <taxon>Eubrachyura</taxon>
        <taxon>Majoidea</taxon>
        <taxon>Majidae</taxon>
        <taxon>Chionoecetes</taxon>
    </lineage>
</organism>
<accession>A0A8J5CJT1</accession>
<comment type="caution">
    <text evidence="1">The sequence shown here is derived from an EMBL/GenBank/DDBJ whole genome shotgun (WGS) entry which is preliminary data.</text>
</comment>
<dbReference type="AlphaFoldDB" id="A0A8J5CJT1"/>
<keyword evidence="2" id="KW-1185">Reference proteome</keyword>
<gene>
    <name evidence="1" type="ORF">GWK47_023245</name>
</gene>
<sequence length="317" mass="35645">MGDLNARVGNPHIIGPDVKVYCDIKDETVNSHGRLLTKMCNSNDMVLVNNIKHNSKVLGGDLSFKKRNLWVSEIDLCVAKNDCVPYVKTIDVNQSMWGSDHAPLCVVLDTCGLNQMTPAILQERSGRLGEQYGYNKPTGHQALPRSCKYSAVNLEEFTSIMENMTPPDVSVVTPQEVNNVISTGFETVNRVARRCFKRRVRRSAEVDDTLPRWQRLLETNDAKQIWAAVNWKGNIDTSENFRPDDEQFRQHFEELLNPGHSHDVVASVDLDSAPTIPVLDDPFAYSPRVAHFGSWLPSTHGCSSETNHRIFLKITSL</sequence>
<dbReference type="Proteomes" id="UP000770661">
    <property type="component" value="Unassembled WGS sequence"/>
</dbReference>
<protein>
    <recommendedName>
        <fullName evidence="3">Endonuclease/exonuclease/phosphatase domain-containing protein</fullName>
    </recommendedName>
</protein>
<reference evidence="1" key="1">
    <citation type="submission" date="2020-07" db="EMBL/GenBank/DDBJ databases">
        <title>The High-quality genome of the commercially important snow crab, Chionoecetes opilio.</title>
        <authorList>
            <person name="Jeong J.-H."/>
            <person name="Ryu S."/>
        </authorList>
    </citation>
    <scope>NUCLEOTIDE SEQUENCE</scope>
    <source>
        <strain evidence="1">MADBK_172401_WGS</strain>
        <tissue evidence="1">Digestive gland</tissue>
    </source>
</reference>
<evidence type="ECO:0000313" key="1">
    <source>
        <dbReference type="EMBL" id="KAG0710222.1"/>
    </source>
</evidence>
<dbReference type="SUPFAM" id="SSF56219">
    <property type="entry name" value="DNase I-like"/>
    <property type="match status" value="1"/>
</dbReference>